<dbReference type="EMBL" id="ACEC01000068">
    <property type="protein sequence ID" value="EEG30162.1"/>
    <property type="molecule type" value="Genomic_DNA"/>
</dbReference>
<comment type="function">
    <text evidence="10">Phosphorylation of dTMP to form dTDP in both de novo and salvage pathways of dTTP synthesis.</text>
</comment>
<dbReference type="HAMAP" id="MF_00165">
    <property type="entry name" value="Thymidylate_kinase"/>
    <property type="match status" value="1"/>
</dbReference>
<proteinExistence type="inferred from homology"/>
<keyword evidence="6 10" id="KW-0547">Nucleotide-binding</keyword>
<dbReference type="PROSITE" id="PS01331">
    <property type="entry name" value="THYMIDYLATE_KINASE"/>
    <property type="match status" value="1"/>
</dbReference>
<name>C0EEB4_9FIRM</name>
<dbReference type="EC" id="2.7.4.9" evidence="2 10"/>
<dbReference type="CDD" id="cd01672">
    <property type="entry name" value="TMPK"/>
    <property type="match status" value="1"/>
</dbReference>
<dbReference type="PANTHER" id="PTHR10344">
    <property type="entry name" value="THYMIDYLATE KINASE"/>
    <property type="match status" value="1"/>
</dbReference>
<dbReference type="InterPro" id="IPR018094">
    <property type="entry name" value="Thymidylate_kinase"/>
</dbReference>
<dbReference type="GO" id="GO:0005524">
    <property type="term" value="F:ATP binding"/>
    <property type="evidence" value="ECO:0007669"/>
    <property type="project" value="UniProtKB-UniRule"/>
</dbReference>
<keyword evidence="13" id="KW-1185">Reference proteome</keyword>
<comment type="caution">
    <text evidence="12">The sequence shown here is derived from an EMBL/GenBank/DDBJ whole genome shotgun (WGS) entry which is preliminary data.</text>
</comment>
<evidence type="ECO:0000256" key="10">
    <source>
        <dbReference type="HAMAP-Rule" id="MF_00165"/>
    </source>
</evidence>
<dbReference type="GO" id="GO:0006227">
    <property type="term" value="P:dUDP biosynthetic process"/>
    <property type="evidence" value="ECO:0007669"/>
    <property type="project" value="TreeGrafter"/>
</dbReference>
<evidence type="ECO:0000256" key="8">
    <source>
        <dbReference type="ARBA" id="ARBA00022840"/>
    </source>
</evidence>
<keyword evidence="5 10" id="KW-0545">Nucleotide biosynthesis</keyword>
<comment type="similarity">
    <text evidence="1 10">Belongs to the thymidylate kinase family.</text>
</comment>
<sequence>MSKFIVFEGLDGSGKGTQIRLLCEEFKRRGEAFQQTAEPTFSVTGGAIRDALNGNHPRHPAELAALFLTDRIYHNTGKFDGIELLLSQGKHVICDRYYYSSFAYQGTGCDMQWVMEMNLNCPNIRKPDLCIYLDVDPQRSKARVDGANKSLEIFEQDIAQITAIRNKFMKAFELLGERETIVLIDADRPVDEVAADVWDAVKRIL</sequence>
<evidence type="ECO:0000313" key="12">
    <source>
        <dbReference type="EMBL" id="EEG30162.1"/>
    </source>
</evidence>
<dbReference type="GO" id="GO:0006235">
    <property type="term" value="P:dTTP biosynthetic process"/>
    <property type="evidence" value="ECO:0007669"/>
    <property type="project" value="UniProtKB-UniRule"/>
</dbReference>
<evidence type="ECO:0000256" key="7">
    <source>
        <dbReference type="ARBA" id="ARBA00022777"/>
    </source>
</evidence>
<evidence type="ECO:0000256" key="2">
    <source>
        <dbReference type="ARBA" id="ARBA00012980"/>
    </source>
</evidence>
<reference evidence="12 13" key="2">
    <citation type="submission" date="2009-02" db="EMBL/GenBank/DDBJ databases">
        <title>Draft genome sequence of Clostridium methylpentosum (DSM 5476).</title>
        <authorList>
            <person name="Sudarsanam P."/>
            <person name="Ley R."/>
            <person name="Guruge J."/>
            <person name="Turnbaugh P.J."/>
            <person name="Mahowald M."/>
            <person name="Liep D."/>
            <person name="Gordon J."/>
        </authorList>
    </citation>
    <scope>NUCLEOTIDE SEQUENCE [LARGE SCALE GENOMIC DNA]</scope>
    <source>
        <strain evidence="12 13">DSM 5476</strain>
    </source>
</reference>
<evidence type="ECO:0000256" key="1">
    <source>
        <dbReference type="ARBA" id="ARBA00009776"/>
    </source>
</evidence>
<dbReference type="Gene3D" id="3.40.50.300">
    <property type="entry name" value="P-loop containing nucleotide triphosphate hydrolases"/>
    <property type="match status" value="1"/>
</dbReference>
<evidence type="ECO:0000256" key="6">
    <source>
        <dbReference type="ARBA" id="ARBA00022741"/>
    </source>
</evidence>
<evidence type="ECO:0000256" key="9">
    <source>
        <dbReference type="ARBA" id="ARBA00048743"/>
    </source>
</evidence>
<accession>C0EEB4</accession>
<evidence type="ECO:0000256" key="3">
    <source>
        <dbReference type="ARBA" id="ARBA00017144"/>
    </source>
</evidence>
<dbReference type="GO" id="GO:0005737">
    <property type="term" value="C:cytoplasm"/>
    <property type="evidence" value="ECO:0007669"/>
    <property type="project" value="TreeGrafter"/>
</dbReference>
<dbReference type="HOGENOM" id="CLU_049131_1_3_9"/>
<dbReference type="InterPro" id="IPR027417">
    <property type="entry name" value="P-loop_NTPase"/>
</dbReference>
<feature type="domain" description="Thymidylate kinase-like" evidence="11">
    <location>
        <begin position="7"/>
        <end position="196"/>
    </location>
</feature>
<evidence type="ECO:0000256" key="4">
    <source>
        <dbReference type="ARBA" id="ARBA00022679"/>
    </source>
</evidence>
<gene>
    <name evidence="10 12" type="primary">tmk</name>
    <name evidence="12" type="ORF">CLOSTMETH_02194</name>
</gene>
<dbReference type="InterPro" id="IPR018095">
    <property type="entry name" value="Thymidylate_kin_CS"/>
</dbReference>
<dbReference type="GO" id="GO:0006233">
    <property type="term" value="P:dTDP biosynthetic process"/>
    <property type="evidence" value="ECO:0007669"/>
    <property type="project" value="InterPro"/>
</dbReference>
<dbReference type="STRING" id="537013.CLOSTMETH_02194"/>
<comment type="catalytic activity">
    <reaction evidence="9 10">
        <text>dTMP + ATP = dTDP + ADP</text>
        <dbReference type="Rhea" id="RHEA:13517"/>
        <dbReference type="ChEBI" id="CHEBI:30616"/>
        <dbReference type="ChEBI" id="CHEBI:58369"/>
        <dbReference type="ChEBI" id="CHEBI:63528"/>
        <dbReference type="ChEBI" id="CHEBI:456216"/>
        <dbReference type="EC" id="2.7.4.9"/>
    </reaction>
</comment>
<evidence type="ECO:0000259" key="11">
    <source>
        <dbReference type="Pfam" id="PF02223"/>
    </source>
</evidence>
<reference evidence="12 13" key="1">
    <citation type="submission" date="2009-01" db="EMBL/GenBank/DDBJ databases">
        <authorList>
            <person name="Fulton L."/>
            <person name="Clifton S."/>
            <person name="Fulton B."/>
            <person name="Xu J."/>
            <person name="Minx P."/>
            <person name="Pepin K.H."/>
            <person name="Johnson M."/>
            <person name="Bhonagiri V."/>
            <person name="Nash W.E."/>
            <person name="Mardis E.R."/>
            <person name="Wilson R.K."/>
        </authorList>
    </citation>
    <scope>NUCLEOTIDE SEQUENCE [LARGE SCALE GENOMIC DNA]</scope>
    <source>
        <strain evidence="12 13">DSM 5476</strain>
    </source>
</reference>
<dbReference type="PANTHER" id="PTHR10344:SF4">
    <property type="entry name" value="UMP-CMP KINASE 2, MITOCHONDRIAL"/>
    <property type="match status" value="1"/>
</dbReference>
<dbReference type="SUPFAM" id="SSF52540">
    <property type="entry name" value="P-loop containing nucleoside triphosphate hydrolases"/>
    <property type="match status" value="1"/>
</dbReference>
<dbReference type="InterPro" id="IPR039430">
    <property type="entry name" value="Thymidylate_kin-like_dom"/>
</dbReference>
<dbReference type="NCBIfam" id="TIGR00041">
    <property type="entry name" value="DTMP_kinase"/>
    <property type="match status" value="1"/>
</dbReference>
<keyword evidence="7 10" id="KW-0418">Kinase</keyword>
<keyword evidence="8 10" id="KW-0067">ATP-binding</keyword>
<dbReference type="GO" id="GO:0004798">
    <property type="term" value="F:dTMP kinase activity"/>
    <property type="evidence" value="ECO:0007669"/>
    <property type="project" value="UniProtKB-UniRule"/>
</dbReference>
<comment type="caution">
    <text evidence="10">Lacks conserved residue(s) required for the propagation of feature annotation.</text>
</comment>
<dbReference type="Proteomes" id="UP000003340">
    <property type="component" value="Unassembled WGS sequence"/>
</dbReference>
<evidence type="ECO:0000256" key="5">
    <source>
        <dbReference type="ARBA" id="ARBA00022727"/>
    </source>
</evidence>
<organism evidence="12 13">
    <name type="scientific">[Clostridium] methylpentosum DSM 5476</name>
    <dbReference type="NCBI Taxonomy" id="537013"/>
    <lineage>
        <taxon>Bacteria</taxon>
        <taxon>Bacillati</taxon>
        <taxon>Bacillota</taxon>
        <taxon>Clostridia</taxon>
        <taxon>Eubacteriales</taxon>
        <taxon>Oscillospiraceae</taxon>
        <taxon>Oscillospiraceae incertae sedis</taxon>
    </lineage>
</organism>
<dbReference type="AlphaFoldDB" id="C0EEB4"/>
<keyword evidence="4 10" id="KW-0808">Transferase</keyword>
<dbReference type="eggNOG" id="COG0125">
    <property type="taxonomic scope" value="Bacteria"/>
</dbReference>
<protein>
    <recommendedName>
        <fullName evidence="3 10">Thymidylate kinase</fullName>
        <ecNumber evidence="2 10">2.7.4.9</ecNumber>
    </recommendedName>
    <alternativeName>
        <fullName evidence="10">dTMP kinase</fullName>
    </alternativeName>
</protein>
<dbReference type="Pfam" id="PF02223">
    <property type="entry name" value="Thymidylate_kin"/>
    <property type="match status" value="1"/>
</dbReference>
<evidence type="ECO:0000313" key="13">
    <source>
        <dbReference type="Proteomes" id="UP000003340"/>
    </source>
</evidence>